<reference evidence="1 2" key="1">
    <citation type="submission" date="2017-04" db="EMBL/GenBank/DDBJ databases">
        <title>The whole genome sequencing and assembly of Halobacillus mangrovi strain.</title>
        <authorList>
            <person name="Lee S.-J."/>
            <person name="Park M.-K."/>
            <person name="Kim J.-Y."/>
            <person name="Lee Y.-J."/>
            <person name="Yi H."/>
            <person name="Bahn Y.-S."/>
            <person name="Kim J.F."/>
            <person name="Lee D.-W."/>
        </authorList>
    </citation>
    <scope>NUCLEOTIDE SEQUENCE [LARGE SCALE GENOMIC DNA]</scope>
    <source>
        <strain evidence="1 2">KTB 131</strain>
    </source>
</reference>
<dbReference type="EMBL" id="CP020772">
    <property type="protein sequence ID" value="ARI76641.1"/>
    <property type="molecule type" value="Genomic_DNA"/>
</dbReference>
<dbReference type="KEGG" id="hmn:HM131_07220"/>
<dbReference type="Proteomes" id="UP000192527">
    <property type="component" value="Chromosome"/>
</dbReference>
<evidence type="ECO:0000313" key="1">
    <source>
        <dbReference type="EMBL" id="ARI76641.1"/>
    </source>
</evidence>
<dbReference type="OrthoDB" id="2867457at2"/>
<keyword evidence="2" id="KW-1185">Reference proteome</keyword>
<dbReference type="STRING" id="402384.HM131_07220"/>
<name>A0A1W5ZTQ2_9BACI</name>
<dbReference type="AlphaFoldDB" id="A0A1W5ZTQ2"/>
<gene>
    <name evidence="1" type="ORF">HM131_07220</name>
</gene>
<protein>
    <submittedName>
        <fullName evidence="1">Uncharacterized protein</fullName>
    </submittedName>
</protein>
<dbReference type="RefSeq" id="WP_085029119.1">
    <property type="nucleotide sequence ID" value="NZ_CP020772.1"/>
</dbReference>
<organism evidence="1 2">
    <name type="scientific">Halobacillus mangrovi</name>
    <dbReference type="NCBI Taxonomy" id="402384"/>
    <lineage>
        <taxon>Bacteria</taxon>
        <taxon>Bacillati</taxon>
        <taxon>Bacillota</taxon>
        <taxon>Bacilli</taxon>
        <taxon>Bacillales</taxon>
        <taxon>Bacillaceae</taxon>
        <taxon>Halobacillus</taxon>
    </lineage>
</organism>
<evidence type="ECO:0000313" key="2">
    <source>
        <dbReference type="Proteomes" id="UP000192527"/>
    </source>
</evidence>
<accession>A0A1W5ZTQ2</accession>
<sequence>MHETIVVLKNFQFEKPTPCLCEPQTYKINKKDRLYILGDAHFNEIHGWHIPLQRNQDVRFHMFLDDLEELYKQKVVCPEMDLELAANYHQFKVDQALDDKNYGLFIKHTNLLQEWSEFLPPASTPKEQV</sequence>
<proteinExistence type="predicted"/>